<feature type="domain" description="UspA" evidence="1">
    <location>
        <begin position="7"/>
        <end position="133"/>
    </location>
</feature>
<dbReference type="Pfam" id="PF00582">
    <property type="entry name" value="Usp"/>
    <property type="match status" value="1"/>
</dbReference>
<reference evidence="2 3" key="1">
    <citation type="submission" date="2019-11" db="EMBL/GenBank/DDBJ databases">
        <title>Maribacter lutea sp. nov., a marine bacterium isolated from intertidal sand.</title>
        <authorList>
            <person name="Liu A."/>
        </authorList>
    </citation>
    <scope>NUCLEOTIDE SEQUENCE [LARGE SCALE GENOMIC DNA]</scope>
    <source>
        <strain evidence="2 3">RZ05</strain>
    </source>
</reference>
<proteinExistence type="predicted"/>
<dbReference type="Proteomes" id="UP000443153">
    <property type="component" value="Unassembled WGS sequence"/>
</dbReference>
<sequence>MKTKKYKIVVLSDMKDTMQTTLKSAVSLAKMIHGEIEVFSVLKPTEIVEKENQLSAMRSINSVQTKSISTLSKTIAPIAKEYGIEINYSYAVGNVKNEITRYLDEHKPNIVVLGKRKTKPFQILGDSINAFVLKRFSGNIMITNDKNVLDTNNPISLGILNGSESLMNKSLPTELMAYSDKPLKNYKFVKETSNNTDTAQPTSDKKTVDYVFNHSDNALNNLTKYINKNNINLLFVDREKGFGTKTSNSIPSDLRRVIGKMDTNLMFPEKSGASIENSNVKDKKKLNKSIV</sequence>
<evidence type="ECO:0000313" key="3">
    <source>
        <dbReference type="Proteomes" id="UP000443153"/>
    </source>
</evidence>
<organism evidence="2 3">
    <name type="scientific">Maribacter luteus</name>
    <dbReference type="NCBI Taxonomy" id="2594478"/>
    <lineage>
        <taxon>Bacteria</taxon>
        <taxon>Pseudomonadati</taxon>
        <taxon>Bacteroidota</taxon>
        <taxon>Flavobacteriia</taxon>
        <taxon>Flavobacteriales</taxon>
        <taxon>Flavobacteriaceae</taxon>
        <taxon>Maribacter</taxon>
    </lineage>
</organism>
<dbReference type="CDD" id="cd00293">
    <property type="entry name" value="USP-like"/>
    <property type="match status" value="1"/>
</dbReference>
<dbReference type="RefSeq" id="WP_154363412.1">
    <property type="nucleotide sequence ID" value="NZ_WKJH01000001.1"/>
</dbReference>
<dbReference type="SUPFAM" id="SSF52402">
    <property type="entry name" value="Adenine nucleotide alpha hydrolases-like"/>
    <property type="match status" value="1"/>
</dbReference>
<dbReference type="Gene3D" id="3.40.50.620">
    <property type="entry name" value="HUPs"/>
    <property type="match status" value="1"/>
</dbReference>
<dbReference type="InterPro" id="IPR014729">
    <property type="entry name" value="Rossmann-like_a/b/a_fold"/>
</dbReference>
<dbReference type="OrthoDB" id="1198867at2"/>
<accession>A0A6I2MGV2</accession>
<evidence type="ECO:0000259" key="1">
    <source>
        <dbReference type="Pfam" id="PF00582"/>
    </source>
</evidence>
<protein>
    <recommendedName>
        <fullName evidence="1">UspA domain-containing protein</fullName>
    </recommendedName>
</protein>
<gene>
    <name evidence="2" type="ORF">GJ691_02515</name>
</gene>
<dbReference type="EMBL" id="WKJH01000001">
    <property type="protein sequence ID" value="MRX63033.1"/>
    <property type="molecule type" value="Genomic_DNA"/>
</dbReference>
<dbReference type="InterPro" id="IPR006016">
    <property type="entry name" value="UspA"/>
</dbReference>
<evidence type="ECO:0000313" key="2">
    <source>
        <dbReference type="EMBL" id="MRX63033.1"/>
    </source>
</evidence>
<dbReference type="AlphaFoldDB" id="A0A6I2MGV2"/>
<comment type="caution">
    <text evidence="2">The sequence shown here is derived from an EMBL/GenBank/DDBJ whole genome shotgun (WGS) entry which is preliminary data.</text>
</comment>
<name>A0A6I2MGV2_9FLAO</name>
<keyword evidence="3" id="KW-1185">Reference proteome</keyword>